<keyword evidence="2" id="KW-0547">Nucleotide-binding</keyword>
<dbReference type="PANTHER" id="PTHR19375">
    <property type="entry name" value="HEAT SHOCK PROTEIN 70KDA"/>
    <property type="match status" value="1"/>
</dbReference>
<dbReference type="InterPro" id="IPR013126">
    <property type="entry name" value="Hsp_70_fam"/>
</dbReference>
<evidence type="ECO:0000313" key="5">
    <source>
        <dbReference type="Proteomes" id="UP001210678"/>
    </source>
</evidence>
<dbReference type="InterPro" id="IPR042054">
    <property type="entry name" value="YegD-like"/>
</dbReference>
<evidence type="ECO:0000313" key="4">
    <source>
        <dbReference type="EMBL" id="MDB1125769.1"/>
    </source>
</evidence>
<dbReference type="Pfam" id="PF00012">
    <property type="entry name" value="HSP70"/>
    <property type="match status" value="1"/>
</dbReference>
<dbReference type="InterPro" id="IPR043129">
    <property type="entry name" value="ATPase_NBD"/>
</dbReference>
<dbReference type="Gene3D" id="3.30.420.40">
    <property type="match status" value="2"/>
</dbReference>
<proteinExistence type="inferred from homology"/>
<dbReference type="Gene3D" id="3.90.640.10">
    <property type="entry name" value="Actin, Chain A, domain 4"/>
    <property type="match status" value="1"/>
</dbReference>
<dbReference type="Proteomes" id="UP001210678">
    <property type="component" value="Unassembled WGS sequence"/>
</dbReference>
<evidence type="ECO:0000256" key="2">
    <source>
        <dbReference type="ARBA" id="ARBA00022741"/>
    </source>
</evidence>
<sequence length="450" mass="49520">MAIGFDFGTANCSVARIVDEQVRVIPLSENDVYLPSTLSAPNAETVSEYLFKCLNIKPANTIGESVLRRAIKINHEEGLNVRHDDVHFGQSALDLYLDDPKYVYYVQSPKSFLGTQGLRDVQLSYFEDLICAMMANVKQQVEKQLDNAVSDVVIGRPVNFHGRGGEKSNIQAEGILRSAARRVGFKNIEFQFEPVAAGFEYESTLTADKTVLVVDIGGGTSDCSLINMGPSWQGKANRTDSLLSHSGLSVGGNDLDIAIAFKKFMSEFGLGTEQLSGLPVPISQFWNCVAINDVIAQRDFYTLENLKQLLDLTKNAKQPEKIRRLSYLHKGTLGHSVVREAELAKIALGKQEQYVSSLNLLEDTVELNLLKEQMADAISEPVRKITRMIKEAEQQGQTKPDVVYMTGGSARSPILRAAIKSVLPNTEIVSGSYFGSVTAGLSRWADVCFK</sequence>
<dbReference type="PROSITE" id="PS00329">
    <property type="entry name" value="HSP70_2"/>
    <property type="match status" value="1"/>
</dbReference>
<dbReference type="EMBL" id="JAQLOI010000003">
    <property type="protein sequence ID" value="MDB1125769.1"/>
    <property type="molecule type" value="Genomic_DNA"/>
</dbReference>
<evidence type="ECO:0000256" key="3">
    <source>
        <dbReference type="ARBA" id="ARBA00022840"/>
    </source>
</evidence>
<organism evidence="4 5">
    <name type="scientific">Vibrio algarum</name>
    <dbReference type="NCBI Taxonomy" id="3020714"/>
    <lineage>
        <taxon>Bacteria</taxon>
        <taxon>Pseudomonadati</taxon>
        <taxon>Pseudomonadota</taxon>
        <taxon>Gammaproteobacteria</taxon>
        <taxon>Vibrionales</taxon>
        <taxon>Vibrionaceae</taxon>
        <taxon>Vibrio</taxon>
    </lineage>
</organism>
<dbReference type="InterPro" id="IPR018181">
    <property type="entry name" value="Heat_shock_70_CS"/>
</dbReference>
<evidence type="ECO:0000256" key="1">
    <source>
        <dbReference type="ARBA" id="ARBA00007381"/>
    </source>
</evidence>
<reference evidence="4 5" key="1">
    <citation type="submission" date="2023-01" db="EMBL/GenBank/DDBJ databases">
        <title>Vibrio sp. KJ40-1 sp.nov, isolated from marine algae.</title>
        <authorList>
            <person name="Butt M."/>
            <person name="Kim J.M.J."/>
            <person name="Jeon C.O.C."/>
        </authorList>
    </citation>
    <scope>NUCLEOTIDE SEQUENCE [LARGE SCALE GENOMIC DNA]</scope>
    <source>
        <strain evidence="4 5">KJ40-1</strain>
    </source>
</reference>
<dbReference type="NCBIfam" id="NF008673">
    <property type="entry name" value="PRK11678.1"/>
    <property type="match status" value="1"/>
</dbReference>
<protein>
    <submittedName>
        <fullName evidence="4">Molecular chaperone</fullName>
    </submittedName>
</protein>
<name>A0ABT4YW08_9VIBR</name>
<dbReference type="SUPFAM" id="SSF53067">
    <property type="entry name" value="Actin-like ATPase domain"/>
    <property type="match status" value="2"/>
</dbReference>
<gene>
    <name evidence="4" type="primary">yegD</name>
    <name evidence="4" type="ORF">PGX00_19735</name>
</gene>
<comment type="caution">
    <text evidence="4">The sequence shown here is derived from an EMBL/GenBank/DDBJ whole genome shotgun (WGS) entry which is preliminary data.</text>
</comment>
<keyword evidence="3" id="KW-0067">ATP-binding</keyword>
<comment type="similarity">
    <text evidence="1">Belongs to the heat shock protein 70 family.</text>
</comment>
<accession>A0ABT4YW08</accession>
<dbReference type="RefSeq" id="WP_272139772.1">
    <property type="nucleotide sequence ID" value="NZ_JAQLOI010000003.1"/>
</dbReference>
<keyword evidence="5" id="KW-1185">Reference proteome</keyword>
<dbReference type="CDD" id="cd10231">
    <property type="entry name" value="ASKHA_NBD_HSP70_YegD-like"/>
    <property type="match status" value="1"/>
</dbReference>